<gene>
    <name evidence="2" type="ordered locus">YN1551_2169</name>
</gene>
<dbReference type="AlphaFoldDB" id="C3NJG1"/>
<evidence type="ECO:0000313" key="2">
    <source>
        <dbReference type="EMBL" id="ACP49178.1"/>
    </source>
</evidence>
<dbReference type="HOGENOM" id="CLU_3210922_0_0_2"/>
<dbReference type="Proteomes" id="UP000006818">
    <property type="component" value="Chromosome"/>
</dbReference>
<name>C3NJG1_SACI1</name>
<accession>C3NJG1</accession>
<proteinExistence type="predicted"/>
<protein>
    <submittedName>
        <fullName evidence="2">Uncharacterized protein</fullName>
    </submittedName>
</protein>
<reference evidence="2 3" key="1">
    <citation type="journal article" date="2009" name="Proc. Natl. Acad. Sci. U.S.A.">
        <title>Biogeography of the Sulfolobus islandicus pan-genome.</title>
        <authorList>
            <person name="Reno M.L."/>
            <person name="Held N.L."/>
            <person name="Fields C.J."/>
            <person name="Burke P.V."/>
            <person name="Whitaker R.J."/>
        </authorList>
    </citation>
    <scope>NUCLEOTIDE SEQUENCE [LARGE SCALE GENOMIC DNA]</scope>
    <source>
        <strain evidence="3">Y.N.15.51 / Yellowstone #2</strain>
    </source>
</reference>
<evidence type="ECO:0000313" key="3">
    <source>
        <dbReference type="Proteomes" id="UP000006818"/>
    </source>
</evidence>
<feature type="region of interest" description="Disordered" evidence="1">
    <location>
        <begin position="1"/>
        <end position="44"/>
    </location>
</feature>
<evidence type="ECO:0000256" key="1">
    <source>
        <dbReference type="SAM" id="MobiDB-lite"/>
    </source>
</evidence>
<dbReference type="KEGG" id="sin:YN1551_2169"/>
<dbReference type="EMBL" id="CP001404">
    <property type="protein sequence ID" value="ACP49178.1"/>
    <property type="molecule type" value="Genomic_DNA"/>
</dbReference>
<sequence length="44" mass="4726">MNSMSNVRGRKAPDETPHVLEGSGLTTAPVDGMGREIRGMRTRG</sequence>
<organism evidence="2 3">
    <name type="scientific">Saccharolobus islandicus (strain Y.N.15.51 / Yellowstone #2)</name>
    <name type="common">Sulfolobus islandicus</name>
    <dbReference type="NCBI Taxonomy" id="419942"/>
    <lineage>
        <taxon>Archaea</taxon>
        <taxon>Thermoproteota</taxon>
        <taxon>Thermoprotei</taxon>
        <taxon>Sulfolobales</taxon>
        <taxon>Sulfolobaceae</taxon>
        <taxon>Saccharolobus</taxon>
    </lineage>
</organism>
<feature type="compositionally biased region" description="Basic and acidic residues" evidence="1">
    <location>
        <begin position="33"/>
        <end position="44"/>
    </location>
</feature>